<evidence type="ECO:0000313" key="3">
    <source>
        <dbReference type="EMBL" id="MBK6264088.1"/>
    </source>
</evidence>
<dbReference type="SMART" id="SM00448">
    <property type="entry name" value="REC"/>
    <property type="match status" value="1"/>
</dbReference>
<protein>
    <submittedName>
        <fullName evidence="3">Response regulator</fullName>
    </submittedName>
</protein>
<evidence type="ECO:0000256" key="1">
    <source>
        <dbReference type="PROSITE-ProRule" id="PRU00169"/>
    </source>
</evidence>
<keyword evidence="4" id="KW-1185">Reference proteome</keyword>
<dbReference type="Proteomes" id="UP000611723">
    <property type="component" value="Unassembled WGS sequence"/>
</dbReference>
<proteinExistence type="predicted"/>
<evidence type="ECO:0000259" key="2">
    <source>
        <dbReference type="PROSITE" id="PS50110"/>
    </source>
</evidence>
<dbReference type="CDD" id="cd17557">
    <property type="entry name" value="REC_Rcp-like"/>
    <property type="match status" value="1"/>
</dbReference>
<name>A0A935C967_9BACT</name>
<dbReference type="PANTHER" id="PTHR44520:SF2">
    <property type="entry name" value="RESPONSE REGULATOR RCP1"/>
    <property type="match status" value="1"/>
</dbReference>
<dbReference type="InterPro" id="IPR001789">
    <property type="entry name" value="Sig_transdc_resp-reg_receiver"/>
</dbReference>
<feature type="modified residue" description="4-aspartylphosphate" evidence="1">
    <location>
        <position position="61"/>
    </location>
</feature>
<accession>A0A935C967</accession>
<dbReference type="Pfam" id="PF00072">
    <property type="entry name" value="Response_reg"/>
    <property type="match status" value="1"/>
</dbReference>
<dbReference type="InterPro" id="IPR011006">
    <property type="entry name" value="CheY-like_superfamily"/>
</dbReference>
<dbReference type="PROSITE" id="PS50110">
    <property type="entry name" value="RESPONSE_REGULATORY"/>
    <property type="match status" value="1"/>
</dbReference>
<dbReference type="GO" id="GO:0000160">
    <property type="term" value="P:phosphorelay signal transduction system"/>
    <property type="evidence" value="ECO:0007669"/>
    <property type="project" value="InterPro"/>
</dbReference>
<dbReference type="Gene3D" id="3.40.50.2300">
    <property type="match status" value="1"/>
</dbReference>
<keyword evidence="1" id="KW-0597">Phosphoprotein</keyword>
<dbReference type="AlphaFoldDB" id="A0A935C967"/>
<dbReference type="RefSeq" id="WP_201429763.1">
    <property type="nucleotide sequence ID" value="NZ_JAEQBW010000001.1"/>
</dbReference>
<dbReference type="PANTHER" id="PTHR44520">
    <property type="entry name" value="RESPONSE REGULATOR RCP1-RELATED"/>
    <property type="match status" value="1"/>
</dbReference>
<dbReference type="SUPFAM" id="SSF52172">
    <property type="entry name" value="CheY-like"/>
    <property type="match status" value="1"/>
</dbReference>
<feature type="domain" description="Response regulatory" evidence="2">
    <location>
        <begin position="7"/>
        <end position="128"/>
    </location>
</feature>
<evidence type="ECO:0000313" key="4">
    <source>
        <dbReference type="Proteomes" id="UP000611723"/>
    </source>
</evidence>
<organism evidence="3 4">
    <name type="scientific">Marivirga aurantiaca</name>
    <dbReference type="NCBI Taxonomy" id="2802615"/>
    <lineage>
        <taxon>Bacteria</taxon>
        <taxon>Pseudomonadati</taxon>
        <taxon>Bacteroidota</taxon>
        <taxon>Cytophagia</taxon>
        <taxon>Cytophagales</taxon>
        <taxon>Marivirgaceae</taxon>
        <taxon>Marivirga</taxon>
    </lineage>
</organism>
<gene>
    <name evidence="3" type="ORF">JKA74_03485</name>
</gene>
<dbReference type="EMBL" id="JAEQBW010000001">
    <property type="protein sequence ID" value="MBK6264088.1"/>
    <property type="molecule type" value="Genomic_DNA"/>
</dbReference>
<sequence length="148" mass="16903">MNNHPIKILLADDDEDDRLFFEDAIDALPLRTSLKMVENGKELMDYLLLSESPLPDVIFLDLNMPGKNGLDYLTEIRAHPKLQSISVAVYSTSSSEKDIEESFVRGANIYINKPNDFNDLKDVLKKVICTNWQYLNTSFNKESFLLSV</sequence>
<reference evidence="3" key="1">
    <citation type="submission" date="2021-01" db="EMBL/GenBank/DDBJ databases">
        <title>Marivirga aurantiaca sp. nov., isolated from intertidal surface sediments.</title>
        <authorList>
            <person name="Zhang M."/>
        </authorList>
    </citation>
    <scope>NUCLEOTIDE SEQUENCE</scope>
    <source>
        <strain evidence="3">S37H4</strain>
    </source>
</reference>
<comment type="caution">
    <text evidence="3">The sequence shown here is derived from an EMBL/GenBank/DDBJ whole genome shotgun (WGS) entry which is preliminary data.</text>
</comment>
<dbReference type="InterPro" id="IPR052893">
    <property type="entry name" value="TCS_response_regulator"/>
</dbReference>